<organism evidence="1 2">
    <name type="scientific">Rubroshorea leprosula</name>
    <dbReference type="NCBI Taxonomy" id="152421"/>
    <lineage>
        <taxon>Eukaryota</taxon>
        <taxon>Viridiplantae</taxon>
        <taxon>Streptophyta</taxon>
        <taxon>Embryophyta</taxon>
        <taxon>Tracheophyta</taxon>
        <taxon>Spermatophyta</taxon>
        <taxon>Magnoliopsida</taxon>
        <taxon>eudicotyledons</taxon>
        <taxon>Gunneridae</taxon>
        <taxon>Pentapetalae</taxon>
        <taxon>rosids</taxon>
        <taxon>malvids</taxon>
        <taxon>Malvales</taxon>
        <taxon>Dipterocarpaceae</taxon>
        <taxon>Rubroshorea</taxon>
    </lineage>
</organism>
<dbReference type="Proteomes" id="UP001054252">
    <property type="component" value="Unassembled WGS sequence"/>
</dbReference>
<dbReference type="EMBL" id="BPVZ01000282">
    <property type="protein sequence ID" value="GKV49048.1"/>
    <property type="molecule type" value="Genomic_DNA"/>
</dbReference>
<sequence length="106" mass="11798">MPEESFIGFTLFATQTTVQTGIFLYQIPKYRFPEVPGLKKPNSKLPSLEIKVFPSGRGSDGEMESIAVEAFKKIRKQVPTIAIKVKISIACLKLKLSPGKINYEPP</sequence>
<proteinExistence type="predicted"/>
<reference evidence="1 2" key="1">
    <citation type="journal article" date="2021" name="Commun. Biol.">
        <title>The genome of Shorea leprosula (Dipterocarpaceae) highlights the ecological relevance of drought in aseasonal tropical rainforests.</title>
        <authorList>
            <person name="Ng K.K.S."/>
            <person name="Kobayashi M.J."/>
            <person name="Fawcett J.A."/>
            <person name="Hatakeyama M."/>
            <person name="Paape T."/>
            <person name="Ng C.H."/>
            <person name="Ang C.C."/>
            <person name="Tnah L.H."/>
            <person name="Lee C.T."/>
            <person name="Nishiyama T."/>
            <person name="Sese J."/>
            <person name="O'Brien M.J."/>
            <person name="Copetti D."/>
            <person name="Mohd Noor M.I."/>
            <person name="Ong R.C."/>
            <person name="Putra M."/>
            <person name="Sireger I.Z."/>
            <person name="Indrioko S."/>
            <person name="Kosugi Y."/>
            <person name="Izuno A."/>
            <person name="Isagi Y."/>
            <person name="Lee S.L."/>
            <person name="Shimizu K.K."/>
        </authorList>
    </citation>
    <scope>NUCLEOTIDE SEQUENCE [LARGE SCALE GENOMIC DNA]</scope>
    <source>
        <strain evidence="1">214</strain>
    </source>
</reference>
<keyword evidence="2" id="KW-1185">Reference proteome</keyword>
<evidence type="ECO:0000313" key="1">
    <source>
        <dbReference type="EMBL" id="GKV49048.1"/>
    </source>
</evidence>
<dbReference type="AlphaFoldDB" id="A0AAV5MHQ9"/>
<gene>
    <name evidence="1" type="ORF">SLEP1_g55820</name>
</gene>
<comment type="caution">
    <text evidence="1">The sequence shown here is derived from an EMBL/GenBank/DDBJ whole genome shotgun (WGS) entry which is preliminary data.</text>
</comment>
<accession>A0AAV5MHQ9</accession>
<name>A0AAV5MHQ9_9ROSI</name>
<protein>
    <submittedName>
        <fullName evidence="1">Uncharacterized protein</fullName>
    </submittedName>
</protein>
<evidence type="ECO:0000313" key="2">
    <source>
        <dbReference type="Proteomes" id="UP001054252"/>
    </source>
</evidence>